<dbReference type="InterPro" id="IPR032041">
    <property type="entry name" value="Cdc73_N"/>
</dbReference>
<dbReference type="PANTHER" id="PTHR12466:SF8">
    <property type="entry name" value="PARAFIBROMIN"/>
    <property type="match status" value="1"/>
</dbReference>
<dbReference type="GO" id="GO:0016593">
    <property type="term" value="C:Cdc73/Paf1 complex"/>
    <property type="evidence" value="ECO:0007669"/>
    <property type="project" value="InterPro"/>
</dbReference>
<name>A0A7J7ZXJ1_MYOMY</name>
<evidence type="ECO:0000256" key="1">
    <source>
        <dbReference type="SAM" id="MobiDB-lite"/>
    </source>
</evidence>
<dbReference type="Proteomes" id="UP000527355">
    <property type="component" value="Unassembled WGS sequence"/>
</dbReference>
<gene>
    <name evidence="3" type="ORF">mMyoMyo1_009685</name>
</gene>
<organism evidence="3 4">
    <name type="scientific">Myotis myotis</name>
    <name type="common">Greater mouse-eared bat</name>
    <name type="synonym">Vespertilio myotis</name>
    <dbReference type="NCBI Taxonomy" id="51298"/>
    <lineage>
        <taxon>Eukaryota</taxon>
        <taxon>Metazoa</taxon>
        <taxon>Chordata</taxon>
        <taxon>Craniata</taxon>
        <taxon>Vertebrata</taxon>
        <taxon>Euteleostomi</taxon>
        <taxon>Mammalia</taxon>
        <taxon>Eutheria</taxon>
        <taxon>Laurasiatheria</taxon>
        <taxon>Chiroptera</taxon>
        <taxon>Yangochiroptera</taxon>
        <taxon>Vespertilionidae</taxon>
        <taxon>Myotis</taxon>
    </lineage>
</organism>
<keyword evidence="4" id="KW-1185">Reference proteome</keyword>
<accession>A0A7J7ZXJ1</accession>
<dbReference type="InterPro" id="IPR007852">
    <property type="entry name" value="Cdc73/Parafibromin"/>
</dbReference>
<feature type="region of interest" description="Disordered" evidence="1">
    <location>
        <begin position="125"/>
        <end position="154"/>
    </location>
</feature>
<sequence>MPDMLSVLRQYNIQKKEIVEREDKVIFGGDFSWPKNVKTNYVVWGTGQEGRPREYYTLDSVLFLLDNVHLSHPVYVRRAAIENIPVVRRPDRKDLLGYLSGEASRPASIALSAPVEIGLRRPTQVKRAADAAPEAKKPRTEDAEQSGCAPIKSDGLPAWRPTEKGVYRLDRSGLCLKPCPWRKLRPSKSRLWPRKDRPARPTWVTTEPLCNRGALWTAMWM</sequence>
<comment type="caution">
    <text evidence="3">The sequence shown here is derived from an EMBL/GenBank/DDBJ whole genome shotgun (WGS) entry which is preliminary data.</text>
</comment>
<dbReference type="GO" id="GO:0006368">
    <property type="term" value="P:transcription elongation by RNA polymerase II"/>
    <property type="evidence" value="ECO:0007669"/>
    <property type="project" value="InterPro"/>
</dbReference>
<reference evidence="3 4" key="1">
    <citation type="journal article" date="2020" name="Nature">
        <title>Six reference-quality genomes reveal evolution of bat adaptations.</title>
        <authorList>
            <person name="Jebb D."/>
            <person name="Huang Z."/>
            <person name="Pippel M."/>
            <person name="Hughes G.M."/>
            <person name="Lavrichenko K."/>
            <person name="Devanna P."/>
            <person name="Winkler S."/>
            <person name="Jermiin L.S."/>
            <person name="Skirmuntt E.C."/>
            <person name="Katzourakis A."/>
            <person name="Burkitt-Gray L."/>
            <person name="Ray D.A."/>
            <person name="Sullivan K.A.M."/>
            <person name="Roscito J.G."/>
            <person name="Kirilenko B.M."/>
            <person name="Davalos L.M."/>
            <person name="Corthals A.P."/>
            <person name="Power M.L."/>
            <person name="Jones G."/>
            <person name="Ransome R.D."/>
            <person name="Dechmann D.K.N."/>
            <person name="Locatelli A.G."/>
            <person name="Puechmaille S.J."/>
            <person name="Fedrigo O."/>
            <person name="Jarvis E.D."/>
            <person name="Hiller M."/>
            <person name="Vernes S.C."/>
            <person name="Myers E.W."/>
            <person name="Teeling E.C."/>
        </authorList>
    </citation>
    <scope>NUCLEOTIDE SEQUENCE [LARGE SCALE GENOMIC DNA]</scope>
    <source>
        <strain evidence="3">MMyoMyo1</strain>
        <tissue evidence="3">Flight muscle</tissue>
    </source>
</reference>
<dbReference type="EMBL" id="JABWUV010000002">
    <property type="protein sequence ID" value="KAF6378775.1"/>
    <property type="molecule type" value="Genomic_DNA"/>
</dbReference>
<protein>
    <recommendedName>
        <fullName evidence="2">Paf1 complex subunit Cdc73 N-terminal domain-containing protein</fullName>
    </recommendedName>
</protein>
<dbReference type="VEuPathDB" id="HostDB:GeneID_118678702"/>
<evidence type="ECO:0000313" key="4">
    <source>
        <dbReference type="Proteomes" id="UP000527355"/>
    </source>
</evidence>
<evidence type="ECO:0000259" key="2">
    <source>
        <dbReference type="Pfam" id="PF16050"/>
    </source>
</evidence>
<feature type="compositionally biased region" description="Basic and acidic residues" evidence="1">
    <location>
        <begin position="127"/>
        <end position="142"/>
    </location>
</feature>
<dbReference type="GO" id="GO:0000993">
    <property type="term" value="F:RNA polymerase II complex binding"/>
    <property type="evidence" value="ECO:0007669"/>
    <property type="project" value="TreeGrafter"/>
</dbReference>
<dbReference type="AlphaFoldDB" id="A0A7J7ZXJ1"/>
<dbReference type="GO" id="GO:0032968">
    <property type="term" value="P:positive regulation of transcription elongation by RNA polymerase II"/>
    <property type="evidence" value="ECO:0007669"/>
    <property type="project" value="TreeGrafter"/>
</dbReference>
<feature type="domain" description="Paf1 complex subunit Cdc73 N-terminal" evidence="2">
    <location>
        <begin position="1"/>
        <end position="143"/>
    </location>
</feature>
<dbReference type="Pfam" id="PF16050">
    <property type="entry name" value="CDC73_N"/>
    <property type="match status" value="1"/>
</dbReference>
<dbReference type="PANTHER" id="PTHR12466">
    <property type="entry name" value="CDC73 DOMAIN PROTEIN"/>
    <property type="match status" value="1"/>
</dbReference>
<proteinExistence type="predicted"/>
<evidence type="ECO:0000313" key="3">
    <source>
        <dbReference type="EMBL" id="KAF6378775.1"/>
    </source>
</evidence>